<feature type="region of interest" description="Disordered" evidence="1">
    <location>
        <begin position="497"/>
        <end position="516"/>
    </location>
</feature>
<sequence>MASNDRRSRSNSKSSVRSFSSGNFADNPDKISSPRSIVRKLSSAFKSSPPVLPKARKATDSPYQKLICPHITNRRSLFKRIAHLNNEFGAREGLDADRTDPKRIGDCRVPDYHWEAIERILFIYAKLNPGVGYVQGMNELLAPIYYVFAKDNQPEGQAYAEADAFFVFTTLMSDVRDHFVRSLDQDASTGINATLRRMSERLKWMDRPLWRDLSRKDIKEQYYAFRWITVLCSQEWALPDVIRLWDSILADRGMQNGGEEARFEFLLDFAVAMIMCVRSEILKGDFAETIRLLQNYPIDDIHVVLNKAYAIRDMRLQAIAMGRTIPGDVRNSGLFGSDWSDTSSVSSTGSGSRLQRLRDTTDIARASFDSFRRESKESIDDLFKKGLGIHRSDSLGDHWKRASTGDVSRNLSLKLGFNHLASKVRRSGSVSSALLSQRHSLQTGSEPDRTVDKLSWIRNVSRSNSITSTTSDPARSSSLLNRFSQIMVTNNTSISPYRRDKLYNDNNDNEAENEEDEKHIFAKASSARDDILNRNAHLYQGYV</sequence>
<dbReference type="OrthoDB" id="27140at2759"/>
<dbReference type="EMBL" id="JABAYA010000237">
    <property type="protein sequence ID" value="KAF7721761.1"/>
    <property type="molecule type" value="Genomic_DNA"/>
</dbReference>
<dbReference type="AlphaFoldDB" id="A0A8H7BQE9"/>
<reference evidence="3" key="1">
    <citation type="submission" date="2020-01" db="EMBL/GenBank/DDBJ databases">
        <title>Genome Sequencing of Three Apophysomyces-Like Fungal Strains Confirms a Novel Fungal Genus in the Mucoromycota with divergent Burkholderia-like Endosymbiotic Bacteria.</title>
        <authorList>
            <person name="Stajich J.E."/>
            <person name="Macias A.M."/>
            <person name="Carter-House D."/>
            <person name="Lovett B."/>
            <person name="Kasson L.R."/>
            <person name="Berry K."/>
            <person name="Grigoriev I."/>
            <person name="Chang Y."/>
            <person name="Spatafora J."/>
            <person name="Kasson M.T."/>
        </authorList>
    </citation>
    <scope>NUCLEOTIDE SEQUENCE</scope>
    <source>
        <strain evidence="3">NRRL A-21654</strain>
    </source>
</reference>
<proteinExistence type="predicted"/>
<dbReference type="GO" id="GO:0006886">
    <property type="term" value="P:intracellular protein transport"/>
    <property type="evidence" value="ECO:0007669"/>
    <property type="project" value="TreeGrafter"/>
</dbReference>
<feature type="domain" description="Rab-GAP TBC" evidence="2">
    <location>
        <begin position="1"/>
        <end position="252"/>
    </location>
</feature>
<evidence type="ECO:0000313" key="3">
    <source>
        <dbReference type="EMBL" id="KAF7721761.1"/>
    </source>
</evidence>
<evidence type="ECO:0000313" key="4">
    <source>
        <dbReference type="Proteomes" id="UP000605846"/>
    </source>
</evidence>
<dbReference type="Pfam" id="PF00566">
    <property type="entry name" value="RabGAP-TBC"/>
    <property type="match status" value="1"/>
</dbReference>
<dbReference type="InterPro" id="IPR000195">
    <property type="entry name" value="Rab-GAP-TBC_dom"/>
</dbReference>
<evidence type="ECO:0000256" key="1">
    <source>
        <dbReference type="SAM" id="MobiDB-lite"/>
    </source>
</evidence>
<keyword evidence="4" id="KW-1185">Reference proteome</keyword>
<name>A0A8H7BQE9_9FUNG</name>
<organism evidence="3 4">
    <name type="scientific">Apophysomyces ossiformis</name>
    <dbReference type="NCBI Taxonomy" id="679940"/>
    <lineage>
        <taxon>Eukaryota</taxon>
        <taxon>Fungi</taxon>
        <taxon>Fungi incertae sedis</taxon>
        <taxon>Mucoromycota</taxon>
        <taxon>Mucoromycotina</taxon>
        <taxon>Mucoromycetes</taxon>
        <taxon>Mucorales</taxon>
        <taxon>Mucorineae</taxon>
        <taxon>Mucoraceae</taxon>
        <taxon>Apophysomyces</taxon>
    </lineage>
</organism>
<dbReference type="SMART" id="SM00164">
    <property type="entry name" value="TBC"/>
    <property type="match status" value="1"/>
</dbReference>
<dbReference type="FunFam" id="1.10.472.80:FF:000048">
    <property type="entry name" value="TBC domain containing protein"/>
    <property type="match status" value="1"/>
</dbReference>
<dbReference type="Gene3D" id="1.10.8.270">
    <property type="entry name" value="putative rabgap domain of human tbc1 domain family member 14 like domains"/>
    <property type="match status" value="1"/>
</dbReference>
<gene>
    <name evidence="3" type="ORF">EC973_004155</name>
</gene>
<dbReference type="PANTHER" id="PTHR22957:SF27">
    <property type="entry name" value="TBC1 DOMAIN FAMILY MEMBER 13"/>
    <property type="match status" value="1"/>
</dbReference>
<dbReference type="InterPro" id="IPR035969">
    <property type="entry name" value="Rab-GAP_TBC_sf"/>
</dbReference>
<dbReference type="GO" id="GO:0005096">
    <property type="term" value="F:GTPase activator activity"/>
    <property type="evidence" value="ECO:0007669"/>
    <property type="project" value="TreeGrafter"/>
</dbReference>
<feature type="region of interest" description="Disordered" evidence="1">
    <location>
        <begin position="1"/>
        <end position="33"/>
    </location>
</feature>
<dbReference type="PROSITE" id="PS50086">
    <property type="entry name" value="TBC_RABGAP"/>
    <property type="match status" value="1"/>
</dbReference>
<comment type="caution">
    <text evidence="3">The sequence shown here is derived from an EMBL/GenBank/DDBJ whole genome shotgun (WGS) entry which is preliminary data.</text>
</comment>
<feature type="compositionally biased region" description="Low complexity" evidence="1">
    <location>
        <begin position="11"/>
        <end position="23"/>
    </location>
</feature>
<dbReference type="SUPFAM" id="SSF47923">
    <property type="entry name" value="Ypt/Rab-GAP domain of gyp1p"/>
    <property type="match status" value="2"/>
</dbReference>
<dbReference type="Gene3D" id="1.10.472.80">
    <property type="entry name" value="Ypt/Rab-GAP domain of gyp1p, domain 3"/>
    <property type="match status" value="1"/>
</dbReference>
<protein>
    <recommendedName>
        <fullName evidence="2">Rab-GAP TBC domain-containing protein</fullName>
    </recommendedName>
</protein>
<accession>A0A8H7BQE9</accession>
<evidence type="ECO:0000259" key="2">
    <source>
        <dbReference type="PROSITE" id="PS50086"/>
    </source>
</evidence>
<dbReference type="PANTHER" id="PTHR22957">
    <property type="entry name" value="TBC1 DOMAIN FAMILY MEMBER GTPASE-ACTIVATING PROTEIN"/>
    <property type="match status" value="1"/>
</dbReference>
<dbReference type="Proteomes" id="UP000605846">
    <property type="component" value="Unassembled WGS sequence"/>
</dbReference>